<organism evidence="2 3">
    <name type="scientific">Elysia marginata</name>
    <dbReference type="NCBI Taxonomy" id="1093978"/>
    <lineage>
        <taxon>Eukaryota</taxon>
        <taxon>Metazoa</taxon>
        <taxon>Spiralia</taxon>
        <taxon>Lophotrochozoa</taxon>
        <taxon>Mollusca</taxon>
        <taxon>Gastropoda</taxon>
        <taxon>Heterobranchia</taxon>
        <taxon>Euthyneura</taxon>
        <taxon>Panpulmonata</taxon>
        <taxon>Sacoglossa</taxon>
        <taxon>Placobranchoidea</taxon>
        <taxon>Plakobranchidae</taxon>
        <taxon>Elysia</taxon>
    </lineage>
</organism>
<sequence length="125" mass="14410">MKDDIARKEQNIQTLEKEKDQLSIELLAKNEVINQQKEKIDEQAANEYKIKNLTTKLKQADKNSSVLEEELENVQKTKLYKKNEALKKYIANLTNEKEEMEKALEVQSNKIDEINQSLSASKAGT</sequence>
<comment type="caution">
    <text evidence="2">The sequence shown here is derived from an EMBL/GenBank/DDBJ whole genome shotgun (WGS) entry which is preliminary data.</text>
</comment>
<dbReference type="EMBL" id="BMAT01010136">
    <property type="protein sequence ID" value="GFS20806.1"/>
    <property type="molecule type" value="Genomic_DNA"/>
</dbReference>
<dbReference type="Proteomes" id="UP000762676">
    <property type="component" value="Unassembled WGS sequence"/>
</dbReference>
<gene>
    <name evidence="2" type="ORF">ElyMa_005065900</name>
</gene>
<keyword evidence="3" id="KW-1185">Reference proteome</keyword>
<feature type="coiled-coil region" evidence="1">
    <location>
        <begin position="5"/>
        <end position="117"/>
    </location>
</feature>
<keyword evidence="1" id="KW-0175">Coiled coil</keyword>
<dbReference type="AlphaFoldDB" id="A0AAV4JEM9"/>
<reference evidence="2 3" key="1">
    <citation type="journal article" date="2021" name="Elife">
        <title>Chloroplast acquisition without the gene transfer in kleptoplastic sea slugs, Plakobranchus ocellatus.</title>
        <authorList>
            <person name="Maeda T."/>
            <person name="Takahashi S."/>
            <person name="Yoshida T."/>
            <person name="Shimamura S."/>
            <person name="Takaki Y."/>
            <person name="Nagai Y."/>
            <person name="Toyoda A."/>
            <person name="Suzuki Y."/>
            <person name="Arimoto A."/>
            <person name="Ishii H."/>
            <person name="Satoh N."/>
            <person name="Nishiyama T."/>
            <person name="Hasebe M."/>
            <person name="Maruyama T."/>
            <person name="Minagawa J."/>
            <person name="Obokata J."/>
            <person name="Shigenobu S."/>
        </authorList>
    </citation>
    <scope>NUCLEOTIDE SEQUENCE [LARGE SCALE GENOMIC DNA]</scope>
</reference>
<accession>A0AAV4JEM9</accession>
<name>A0AAV4JEM9_9GAST</name>
<proteinExistence type="predicted"/>
<protein>
    <submittedName>
        <fullName evidence="2">Uncharacterized protein</fullName>
    </submittedName>
</protein>
<evidence type="ECO:0000256" key="1">
    <source>
        <dbReference type="SAM" id="Coils"/>
    </source>
</evidence>
<evidence type="ECO:0000313" key="3">
    <source>
        <dbReference type="Proteomes" id="UP000762676"/>
    </source>
</evidence>
<evidence type="ECO:0000313" key="2">
    <source>
        <dbReference type="EMBL" id="GFS20806.1"/>
    </source>
</evidence>